<name>A0ABT1M5U5_9MYCO</name>
<gene>
    <name evidence="2" type="ORF">NM203_18550</name>
</gene>
<feature type="compositionally biased region" description="Basic and acidic residues" evidence="1">
    <location>
        <begin position="60"/>
        <end position="80"/>
    </location>
</feature>
<keyword evidence="3" id="KW-1185">Reference proteome</keyword>
<proteinExistence type="predicted"/>
<evidence type="ECO:0000313" key="3">
    <source>
        <dbReference type="Proteomes" id="UP001651690"/>
    </source>
</evidence>
<feature type="compositionally biased region" description="Basic and acidic residues" evidence="1">
    <location>
        <begin position="1"/>
        <end position="18"/>
    </location>
</feature>
<feature type="region of interest" description="Disordered" evidence="1">
    <location>
        <begin position="1"/>
        <end position="94"/>
    </location>
</feature>
<accession>A0ABT1M5U5</accession>
<evidence type="ECO:0000313" key="2">
    <source>
        <dbReference type="EMBL" id="MCP9274192.1"/>
    </source>
</evidence>
<protein>
    <submittedName>
        <fullName evidence="2">Uncharacterized protein</fullName>
    </submittedName>
</protein>
<evidence type="ECO:0000256" key="1">
    <source>
        <dbReference type="SAM" id="MobiDB-lite"/>
    </source>
</evidence>
<dbReference type="Proteomes" id="UP001651690">
    <property type="component" value="Unassembled WGS sequence"/>
</dbReference>
<comment type="caution">
    <text evidence="2">The sequence shown here is derived from an EMBL/GenBank/DDBJ whole genome shotgun (WGS) entry which is preliminary data.</text>
</comment>
<reference evidence="2 3" key="1">
    <citation type="submission" date="2022-06" db="EMBL/GenBank/DDBJ databases">
        <title>Mycolicibacterium sp. CAU 1645 isolated from seawater.</title>
        <authorList>
            <person name="Kim W."/>
        </authorList>
    </citation>
    <scope>NUCLEOTIDE SEQUENCE [LARGE SCALE GENOMIC DNA]</scope>
    <source>
        <strain evidence="2 3">CAU 1645</strain>
    </source>
</reference>
<dbReference type="EMBL" id="JANDBD010000007">
    <property type="protein sequence ID" value="MCP9274192.1"/>
    <property type="molecule type" value="Genomic_DNA"/>
</dbReference>
<organism evidence="2 3">
    <name type="scientific">Mycolicibacterium arenosum</name>
    <dbReference type="NCBI Taxonomy" id="2952157"/>
    <lineage>
        <taxon>Bacteria</taxon>
        <taxon>Bacillati</taxon>
        <taxon>Actinomycetota</taxon>
        <taxon>Actinomycetes</taxon>
        <taxon>Mycobacteriales</taxon>
        <taxon>Mycobacteriaceae</taxon>
        <taxon>Mycolicibacterium</taxon>
    </lineage>
</organism>
<dbReference type="RefSeq" id="WP_255061544.1">
    <property type="nucleotide sequence ID" value="NZ_JANDBD010000007.1"/>
</dbReference>
<sequence>MTTHDHHTEFDRTPEQTHEPAPPRQGDNVLDPSIAQGDWTAETQDLREPEPAHLQPDSVADVRRDQDGSPERDVHGEQAREQVAPPTDATTDSTLIAEDQLTGLRARWDHVQASFVDDPRECVQKADGLVTDVVDQLTNSFAQARSGLEAQWARREDASTEDLRVALRRYRDFFDRLLAV</sequence>